<keyword evidence="2" id="KW-0812">Transmembrane</keyword>
<keyword evidence="4" id="KW-1185">Reference proteome</keyword>
<reference evidence="3" key="1">
    <citation type="submission" date="2023-06" db="EMBL/GenBank/DDBJ databases">
        <title>Genome-scale phylogeny and comparative genomics of the fungal order Sordariales.</title>
        <authorList>
            <consortium name="Lawrence Berkeley National Laboratory"/>
            <person name="Hensen N."/>
            <person name="Bonometti L."/>
            <person name="Westerberg I."/>
            <person name="Brannstrom I.O."/>
            <person name="Guillou S."/>
            <person name="Cros-Aarteil S."/>
            <person name="Calhoun S."/>
            <person name="Haridas S."/>
            <person name="Kuo A."/>
            <person name="Mondo S."/>
            <person name="Pangilinan J."/>
            <person name="Riley R."/>
            <person name="LaButti K."/>
            <person name="Andreopoulos B."/>
            <person name="Lipzen A."/>
            <person name="Chen C."/>
            <person name="Yanf M."/>
            <person name="Daum C."/>
            <person name="Ng V."/>
            <person name="Clum A."/>
            <person name="Steindorff A."/>
            <person name="Ohm R."/>
            <person name="Martin F."/>
            <person name="Silar P."/>
            <person name="Natvig D."/>
            <person name="Lalanne C."/>
            <person name="Gautier V."/>
            <person name="Ament-velasquez S.L."/>
            <person name="Kruys A."/>
            <person name="Hutchinson M.I."/>
            <person name="Powell A.J."/>
            <person name="Barry K."/>
            <person name="Miller A.N."/>
            <person name="Grigoriev I.V."/>
            <person name="Debuchy R."/>
            <person name="Gladieux P."/>
            <person name="Thoren M.H."/>
            <person name="Johannesson H."/>
        </authorList>
    </citation>
    <scope>NUCLEOTIDE SEQUENCE</scope>
    <source>
        <strain evidence="3">SMH3187-1</strain>
    </source>
</reference>
<evidence type="ECO:0000313" key="3">
    <source>
        <dbReference type="EMBL" id="KAK0741526.1"/>
    </source>
</evidence>
<dbReference type="Proteomes" id="UP001172155">
    <property type="component" value="Unassembled WGS sequence"/>
</dbReference>
<evidence type="ECO:0000256" key="1">
    <source>
        <dbReference type="SAM" id="MobiDB-lite"/>
    </source>
</evidence>
<sequence length="289" mass="30609">MVGMLKTAGSNLITDWCLTTMQNSGMDKRDSYRVVFFMYAAMGLVKLLGSLVLSKDVEVLPTISKRGGKTHKTTSIPTKNHARTPSSSTQIPPPLCADTELLHHRDHHSQNPTASSPPPPSASRESSPSPSSSSLSAPTSRRSPGCHTFPARVRRPRLRPRHRHLRGGRHVVGAQPRVVAAGARHRPGAGHGGLPQRQLVVAADGRGAWQRVRSAGVFMLRIMTRELDNAPRQAFISAGVRGGEDVGDGGGEHCKDFGIVLGIVSDGGVCERGPVLLGVCGGGGVEVGV</sequence>
<feature type="compositionally biased region" description="Polar residues" evidence="1">
    <location>
        <begin position="73"/>
        <end position="90"/>
    </location>
</feature>
<comment type="caution">
    <text evidence="3">The sequence shown here is derived from an EMBL/GenBank/DDBJ whole genome shotgun (WGS) entry which is preliminary data.</text>
</comment>
<feature type="compositionally biased region" description="Low complexity" evidence="1">
    <location>
        <begin position="122"/>
        <end position="143"/>
    </location>
</feature>
<feature type="transmembrane region" description="Helical" evidence="2">
    <location>
        <begin position="34"/>
        <end position="53"/>
    </location>
</feature>
<name>A0AA40K0N7_9PEZI</name>
<organism evidence="3 4">
    <name type="scientific">Schizothecium vesticola</name>
    <dbReference type="NCBI Taxonomy" id="314040"/>
    <lineage>
        <taxon>Eukaryota</taxon>
        <taxon>Fungi</taxon>
        <taxon>Dikarya</taxon>
        <taxon>Ascomycota</taxon>
        <taxon>Pezizomycotina</taxon>
        <taxon>Sordariomycetes</taxon>
        <taxon>Sordariomycetidae</taxon>
        <taxon>Sordariales</taxon>
        <taxon>Schizotheciaceae</taxon>
        <taxon>Schizothecium</taxon>
    </lineage>
</organism>
<evidence type="ECO:0000256" key="2">
    <source>
        <dbReference type="SAM" id="Phobius"/>
    </source>
</evidence>
<gene>
    <name evidence="3" type="ORF">B0T18DRAFT_420300</name>
</gene>
<keyword evidence="2" id="KW-0472">Membrane</keyword>
<feature type="compositionally biased region" description="Basic residues" evidence="1">
    <location>
        <begin position="152"/>
        <end position="161"/>
    </location>
</feature>
<keyword evidence="2" id="KW-1133">Transmembrane helix</keyword>
<dbReference type="EMBL" id="JAUKUD010000006">
    <property type="protein sequence ID" value="KAK0741526.1"/>
    <property type="molecule type" value="Genomic_DNA"/>
</dbReference>
<feature type="region of interest" description="Disordered" evidence="1">
    <location>
        <begin position="66"/>
        <end position="161"/>
    </location>
</feature>
<proteinExistence type="predicted"/>
<protein>
    <submittedName>
        <fullName evidence="3">Uncharacterized protein</fullName>
    </submittedName>
</protein>
<dbReference type="AlphaFoldDB" id="A0AA40K0N7"/>
<accession>A0AA40K0N7</accession>
<evidence type="ECO:0000313" key="4">
    <source>
        <dbReference type="Proteomes" id="UP001172155"/>
    </source>
</evidence>